<keyword evidence="2" id="KW-1185">Reference proteome</keyword>
<dbReference type="AlphaFoldDB" id="A0A6C0GRH8"/>
<dbReference type="Proteomes" id="UP000480178">
    <property type="component" value="Chromosome"/>
</dbReference>
<gene>
    <name evidence="1" type="ORF">GXP67_30680</name>
</gene>
<evidence type="ECO:0000313" key="1">
    <source>
        <dbReference type="EMBL" id="QHT70705.1"/>
    </source>
</evidence>
<protein>
    <submittedName>
        <fullName evidence="1">Uncharacterized protein</fullName>
    </submittedName>
</protein>
<evidence type="ECO:0000313" key="2">
    <source>
        <dbReference type="Proteomes" id="UP000480178"/>
    </source>
</evidence>
<accession>A0A6C0GRH8</accession>
<reference evidence="1 2" key="1">
    <citation type="submission" date="2020-01" db="EMBL/GenBank/DDBJ databases">
        <authorList>
            <person name="Kim M.K."/>
        </authorList>
    </citation>
    <scope>NUCLEOTIDE SEQUENCE [LARGE SCALE GENOMIC DNA]</scope>
    <source>
        <strain evidence="1 2">172606-1</strain>
    </source>
</reference>
<proteinExistence type="predicted"/>
<dbReference type="RefSeq" id="WP_162446680.1">
    <property type="nucleotide sequence ID" value="NZ_CP048222.1"/>
</dbReference>
<organism evidence="1 2">
    <name type="scientific">Rhodocytophaga rosea</name>
    <dbReference type="NCBI Taxonomy" id="2704465"/>
    <lineage>
        <taxon>Bacteria</taxon>
        <taxon>Pseudomonadati</taxon>
        <taxon>Bacteroidota</taxon>
        <taxon>Cytophagia</taxon>
        <taxon>Cytophagales</taxon>
        <taxon>Rhodocytophagaceae</taxon>
        <taxon>Rhodocytophaga</taxon>
    </lineage>
</organism>
<name>A0A6C0GRH8_9BACT</name>
<dbReference type="KEGG" id="rhoz:GXP67_30680"/>
<sequence>METNNKTLPENYNQIKQDMVLHLLNTERSIEEGESNSIFGWLKSFMYHLSSNGWTRFHIYTLILDTIENTSKLDEDIITDLIEYETALTGFCAPECTIRLANDPDDINDLNNYVGSGIWKE</sequence>
<dbReference type="EMBL" id="CP048222">
    <property type="protein sequence ID" value="QHT70705.1"/>
    <property type="molecule type" value="Genomic_DNA"/>
</dbReference>